<evidence type="ECO:0000313" key="1">
    <source>
        <dbReference type="EMBL" id="MDM8334553.1"/>
    </source>
</evidence>
<reference evidence="2" key="1">
    <citation type="submission" date="2023-06" db="EMBL/GenBank/DDBJ databases">
        <title>Identification and characterization of horizontal gene transfer across gut microbiota members of farm animals based on homology search.</title>
        <authorList>
            <person name="Zeman M."/>
            <person name="Kubasova T."/>
            <person name="Jahodarova E."/>
            <person name="Nykrynova M."/>
            <person name="Rychlik I."/>
        </authorList>
    </citation>
    <scope>NUCLEOTIDE SEQUENCE [LARGE SCALE GENOMIC DNA]</scope>
    <source>
        <strain evidence="2">105_WCHN</strain>
    </source>
</reference>
<organism evidence="1 2">
    <name type="scientific">Limosilactobacillus panis</name>
    <dbReference type="NCBI Taxonomy" id="47493"/>
    <lineage>
        <taxon>Bacteria</taxon>
        <taxon>Bacillati</taxon>
        <taxon>Bacillota</taxon>
        <taxon>Bacilli</taxon>
        <taxon>Lactobacillales</taxon>
        <taxon>Lactobacillaceae</taxon>
        <taxon>Limosilactobacillus</taxon>
    </lineage>
</organism>
<accession>A0ABT7VP99</accession>
<sequence length="129" mass="14696">MAIDKQLNKHRALLEKYSLANYGDDAADCANRPIAFLDLAVDEQRRLVEYCTQSFIHRVSPNHNWTSYGLKHLFENETLSSFYVSNGQFKGAMLIAGFIPEAADELNWIYCISQRSPALVKHTKLIMAD</sequence>
<dbReference type="RefSeq" id="WP_289561155.1">
    <property type="nucleotide sequence ID" value="NZ_JAUDEO010000059.1"/>
</dbReference>
<protein>
    <submittedName>
        <fullName evidence="1">Uncharacterized protein</fullName>
    </submittedName>
</protein>
<dbReference type="EMBL" id="JAUDEO010000059">
    <property type="protein sequence ID" value="MDM8334553.1"/>
    <property type="molecule type" value="Genomic_DNA"/>
</dbReference>
<name>A0ABT7VP99_9LACO</name>
<gene>
    <name evidence="1" type="ORF">QUW46_08235</name>
</gene>
<proteinExistence type="predicted"/>
<comment type="caution">
    <text evidence="1">The sequence shown here is derived from an EMBL/GenBank/DDBJ whole genome shotgun (WGS) entry which is preliminary data.</text>
</comment>
<reference evidence="1 2" key="3">
    <citation type="submission" date="2023-06" db="EMBL/GenBank/DDBJ databases">
        <authorList>
            <person name="Zeman M."/>
            <person name="Kubasova T."/>
            <person name="Jahodarova E."/>
            <person name="Nykrynova M."/>
            <person name="Rychlik I."/>
        </authorList>
    </citation>
    <scope>NUCLEOTIDE SEQUENCE [LARGE SCALE GENOMIC DNA]</scope>
    <source>
        <strain evidence="1 2">105_WCHN</strain>
    </source>
</reference>
<dbReference type="Proteomes" id="UP001529423">
    <property type="component" value="Unassembled WGS sequence"/>
</dbReference>
<reference evidence="1 2" key="2">
    <citation type="submission" date="2023-06" db="EMBL/GenBank/DDBJ databases">
        <title>Identification and characterization of horizontal gene transfer across gut microbiota members of farm animals based on homology search.</title>
        <authorList>
            <person name="Schwarzerova J."/>
            <person name="Nykrynova M."/>
            <person name="Jureckova K."/>
            <person name="Cejkova D."/>
            <person name="Rychlik I."/>
        </authorList>
    </citation>
    <scope>NUCLEOTIDE SEQUENCE [LARGE SCALE GENOMIC DNA]</scope>
    <source>
        <strain evidence="1 2">105_WCHN</strain>
    </source>
</reference>
<evidence type="ECO:0000313" key="2">
    <source>
        <dbReference type="Proteomes" id="UP001529423"/>
    </source>
</evidence>
<keyword evidence="2" id="KW-1185">Reference proteome</keyword>